<accession>A0A830H0I2</accession>
<protein>
    <submittedName>
        <fullName evidence="1">Uncharacterized protein</fullName>
    </submittedName>
</protein>
<name>A0A830H0I2_9CREN</name>
<comment type="caution">
    <text evidence="1">The sequence shown here is derived from an EMBL/GenBank/DDBJ whole genome shotgun (WGS) entry which is preliminary data.</text>
</comment>
<reference evidence="1" key="1">
    <citation type="journal article" date="2014" name="Int. J. Syst. Evol. Microbiol.">
        <title>Complete genome sequence of Corynebacterium casei LMG S-19264T (=DSM 44701T), isolated from a smear-ripened cheese.</title>
        <authorList>
            <consortium name="US DOE Joint Genome Institute (JGI-PGF)"/>
            <person name="Walter F."/>
            <person name="Albersmeier A."/>
            <person name="Kalinowski J."/>
            <person name="Ruckert C."/>
        </authorList>
    </citation>
    <scope>NUCLEOTIDE SEQUENCE</scope>
    <source>
        <strain evidence="1">JCM 31740</strain>
    </source>
</reference>
<gene>
    <name evidence="1" type="ORF">GCM10007116_04620</name>
</gene>
<dbReference type="AlphaFoldDB" id="A0A830H0I2"/>
<evidence type="ECO:0000313" key="2">
    <source>
        <dbReference type="Proteomes" id="UP000616143"/>
    </source>
</evidence>
<sequence>MLEFMKKNKLEVENKYLAFGREFLKILYLQNVQLEYPDVND</sequence>
<dbReference type="EMBL" id="BMQS01000004">
    <property type="protein sequence ID" value="GGT89979.1"/>
    <property type="molecule type" value="Genomic_DNA"/>
</dbReference>
<reference evidence="1" key="2">
    <citation type="submission" date="2020-09" db="EMBL/GenBank/DDBJ databases">
        <authorList>
            <person name="Sun Q."/>
            <person name="Ohkuma M."/>
        </authorList>
    </citation>
    <scope>NUCLEOTIDE SEQUENCE</scope>
    <source>
        <strain evidence="1">JCM 31740</strain>
    </source>
</reference>
<proteinExistence type="predicted"/>
<organism evidence="1 2">
    <name type="scientific">Sulfodiicoccus acidiphilus</name>
    <dbReference type="NCBI Taxonomy" id="1670455"/>
    <lineage>
        <taxon>Archaea</taxon>
        <taxon>Thermoproteota</taxon>
        <taxon>Thermoprotei</taxon>
        <taxon>Sulfolobales</taxon>
        <taxon>Sulfolobaceae</taxon>
        <taxon>Sulfodiicoccus</taxon>
    </lineage>
</organism>
<dbReference type="Proteomes" id="UP000616143">
    <property type="component" value="Unassembled WGS sequence"/>
</dbReference>
<evidence type="ECO:0000313" key="1">
    <source>
        <dbReference type="EMBL" id="GGT89979.1"/>
    </source>
</evidence>